<dbReference type="RefSeq" id="WP_014353113.1">
    <property type="nucleotide sequence ID" value="NZ_AP026979.1"/>
</dbReference>
<protein>
    <submittedName>
        <fullName evidence="2">VOC family protein</fullName>
    </submittedName>
</protein>
<dbReference type="EMBL" id="JAAGVB010000004">
    <property type="protein sequence ID" value="NEW31692.1"/>
    <property type="molecule type" value="Genomic_DNA"/>
</dbReference>
<name>A0A6P1CIE5_9NOCA</name>
<dbReference type="PROSITE" id="PS51819">
    <property type="entry name" value="VOC"/>
    <property type="match status" value="1"/>
</dbReference>
<dbReference type="InterPro" id="IPR004360">
    <property type="entry name" value="Glyas_Fos-R_dOase_dom"/>
</dbReference>
<dbReference type="OMA" id="DNSGNWL"/>
<dbReference type="InterPro" id="IPR037523">
    <property type="entry name" value="VOC_core"/>
</dbReference>
<accession>A0A6P1CIE5</accession>
<evidence type="ECO:0000313" key="3">
    <source>
        <dbReference type="Proteomes" id="UP000471166"/>
    </source>
</evidence>
<evidence type="ECO:0000313" key="2">
    <source>
        <dbReference type="EMBL" id="NEW31692.1"/>
    </source>
</evidence>
<dbReference type="SUPFAM" id="SSF54593">
    <property type="entry name" value="Glyoxalase/Bleomycin resistance protein/Dihydroxybiphenyl dioxygenase"/>
    <property type="match status" value="1"/>
</dbReference>
<comment type="caution">
    <text evidence="2">The sequence shown here is derived from an EMBL/GenBank/DDBJ whole genome shotgun (WGS) entry which is preliminary data.</text>
</comment>
<dbReference type="PANTHER" id="PTHR36437:SF2">
    <property type="entry name" value="GLYOXALASE_BLEOMYCIN RESISTANCE PROTEIN_DIOXYGENASE"/>
    <property type="match status" value="1"/>
</dbReference>
<gene>
    <name evidence="2" type="ORF">GV791_03835</name>
</gene>
<feature type="domain" description="VOC" evidence="1">
    <location>
        <begin position="6"/>
        <end position="136"/>
    </location>
</feature>
<dbReference type="PANTHER" id="PTHR36437">
    <property type="entry name" value="GLYOXALASE/BLEOMYCIN RESISTANCE PROTEIN/DIOXYGENASE"/>
    <property type="match status" value="1"/>
</dbReference>
<dbReference type="AlphaFoldDB" id="A0A6P1CIE5"/>
<sequence>MTPIKNISLVTVYVTDQDAAKNWYIDKLGFVETADITMGDNGFRWVSVCHPDQRELEVTLMVPGPPLDDNLADAIRRALANGTHGALGLNTDNCQKAYEELSAKGVEFVQPPSDRPYGVEAVFRDNSGNWLVLVEPKAYDESKDYDPAAQ</sequence>
<dbReference type="Gene3D" id="3.10.180.10">
    <property type="entry name" value="2,3-Dihydroxybiphenyl 1,2-Dioxygenase, domain 1"/>
    <property type="match status" value="1"/>
</dbReference>
<proteinExistence type="predicted"/>
<organism evidence="2 3">
    <name type="scientific">Nocardia cyriacigeorgica</name>
    <dbReference type="NCBI Taxonomy" id="135487"/>
    <lineage>
        <taxon>Bacteria</taxon>
        <taxon>Bacillati</taxon>
        <taxon>Actinomycetota</taxon>
        <taxon>Actinomycetes</taxon>
        <taxon>Mycobacteriales</taxon>
        <taxon>Nocardiaceae</taxon>
        <taxon>Nocardia</taxon>
    </lineage>
</organism>
<dbReference type="Pfam" id="PF00903">
    <property type="entry name" value="Glyoxalase"/>
    <property type="match status" value="1"/>
</dbReference>
<dbReference type="InterPro" id="IPR029068">
    <property type="entry name" value="Glyas_Bleomycin-R_OHBP_Dase"/>
</dbReference>
<evidence type="ECO:0000259" key="1">
    <source>
        <dbReference type="PROSITE" id="PS51819"/>
    </source>
</evidence>
<reference evidence="2 3" key="1">
    <citation type="submission" date="2020-01" db="EMBL/GenBank/DDBJ databases">
        <title>Genetics and antimicrobial susceptibilities of Nocardia species isolated from the soil; a comparison with species isolated from humans.</title>
        <authorList>
            <person name="Carrasco G."/>
            <person name="Monzon S."/>
            <person name="Sansegundo M."/>
            <person name="Garcia E."/>
            <person name="Garrido N."/>
            <person name="Medina M.J."/>
            <person name="Villalon P."/>
            <person name="Ramirez-Arocha A.C."/>
            <person name="Jimenez P."/>
            <person name="Cuesta I."/>
            <person name="Valdezate S."/>
        </authorList>
    </citation>
    <scope>NUCLEOTIDE SEQUENCE [LARGE SCALE GENOMIC DNA]</scope>
    <source>
        <strain evidence="2 3">CNM20110626</strain>
    </source>
</reference>
<dbReference type="Proteomes" id="UP000471166">
    <property type="component" value="Unassembled WGS sequence"/>
</dbReference>